<evidence type="ECO:0000313" key="3">
    <source>
        <dbReference type="Proteomes" id="UP001501005"/>
    </source>
</evidence>
<reference evidence="3" key="1">
    <citation type="journal article" date="2019" name="Int. J. Syst. Evol. Microbiol.">
        <title>The Global Catalogue of Microorganisms (GCM) 10K type strain sequencing project: providing services to taxonomists for standard genome sequencing and annotation.</title>
        <authorList>
            <consortium name="The Broad Institute Genomics Platform"/>
            <consortium name="The Broad Institute Genome Sequencing Center for Infectious Disease"/>
            <person name="Wu L."/>
            <person name="Ma J."/>
        </authorList>
    </citation>
    <scope>NUCLEOTIDE SEQUENCE [LARGE SCALE GENOMIC DNA]</scope>
    <source>
        <strain evidence="3">JCM 10673</strain>
    </source>
</reference>
<feature type="region of interest" description="Disordered" evidence="1">
    <location>
        <begin position="1"/>
        <end position="44"/>
    </location>
</feature>
<name>A0ABP3Z2J7_9ACTN</name>
<comment type="caution">
    <text evidence="2">The sequence shown here is derived from an EMBL/GenBank/DDBJ whole genome shotgun (WGS) entry which is preliminary data.</text>
</comment>
<feature type="region of interest" description="Disordered" evidence="1">
    <location>
        <begin position="206"/>
        <end position="244"/>
    </location>
</feature>
<gene>
    <name evidence="2" type="ORF">GCM10009549_20160</name>
</gene>
<sequence length="244" mass="25446">MGSPGRKPPASSGRAPCAPGRTETGLQGDRIRTSGGSGGAYRRPTLPAMLSWTRGFLAALALGALLSAGPAGCGPDGAREGTERKAAEPVGRLLDRADEEGRRYREVDEKGAPEVGVEVQPDTGGDWDIRLTVRRFRFSPPGTEPRAVPGRGHVRLLVDGRPVALLRTPRYRLPARLVPRGTHHVTARLHADDDTVWATDGAPIQRTADITASPVESPVESPGESLRGSPGGAPGGSPGGSPAE</sequence>
<evidence type="ECO:0008006" key="4">
    <source>
        <dbReference type="Google" id="ProtNLM"/>
    </source>
</evidence>
<accession>A0ABP3Z2J7</accession>
<evidence type="ECO:0000313" key="2">
    <source>
        <dbReference type="EMBL" id="GAA0910406.1"/>
    </source>
</evidence>
<feature type="compositionally biased region" description="Gly residues" evidence="1">
    <location>
        <begin position="229"/>
        <end position="244"/>
    </location>
</feature>
<protein>
    <recommendedName>
        <fullName evidence="4">Nuclear transport factor 2 family protein</fullName>
    </recommendedName>
</protein>
<evidence type="ECO:0000256" key="1">
    <source>
        <dbReference type="SAM" id="MobiDB-lite"/>
    </source>
</evidence>
<keyword evidence="3" id="KW-1185">Reference proteome</keyword>
<dbReference type="EMBL" id="BAAAHG010000012">
    <property type="protein sequence ID" value="GAA0910406.1"/>
    <property type="molecule type" value="Genomic_DNA"/>
</dbReference>
<organism evidence="2 3">
    <name type="scientific">Streptomyces thermoalcalitolerans</name>
    <dbReference type="NCBI Taxonomy" id="65605"/>
    <lineage>
        <taxon>Bacteria</taxon>
        <taxon>Bacillati</taxon>
        <taxon>Actinomycetota</taxon>
        <taxon>Actinomycetes</taxon>
        <taxon>Kitasatosporales</taxon>
        <taxon>Streptomycetaceae</taxon>
        <taxon>Streptomyces</taxon>
    </lineage>
</organism>
<dbReference type="Proteomes" id="UP001501005">
    <property type="component" value="Unassembled WGS sequence"/>
</dbReference>
<proteinExistence type="predicted"/>